<proteinExistence type="predicted"/>
<feature type="region of interest" description="Disordered" evidence="1">
    <location>
        <begin position="1"/>
        <end position="59"/>
    </location>
</feature>
<reference evidence="2 3" key="1">
    <citation type="submission" date="2019-02" db="EMBL/GenBank/DDBJ databases">
        <title>Deep-cultivation of Planctomycetes and their phenomic and genomic characterization uncovers novel biology.</title>
        <authorList>
            <person name="Wiegand S."/>
            <person name="Jogler M."/>
            <person name="Boedeker C."/>
            <person name="Pinto D."/>
            <person name="Vollmers J."/>
            <person name="Rivas-Marin E."/>
            <person name="Kohn T."/>
            <person name="Peeters S.H."/>
            <person name="Heuer A."/>
            <person name="Rast P."/>
            <person name="Oberbeckmann S."/>
            <person name="Bunk B."/>
            <person name="Jeske O."/>
            <person name="Meyerdierks A."/>
            <person name="Storesund J.E."/>
            <person name="Kallscheuer N."/>
            <person name="Luecker S."/>
            <person name="Lage O.M."/>
            <person name="Pohl T."/>
            <person name="Merkel B.J."/>
            <person name="Hornburger P."/>
            <person name="Mueller R.-W."/>
            <person name="Bruemmer F."/>
            <person name="Labrenz M."/>
            <person name="Spormann A.M."/>
            <person name="Op Den Camp H."/>
            <person name="Overmann J."/>
            <person name="Amann R."/>
            <person name="Jetten M.S.M."/>
            <person name="Mascher T."/>
            <person name="Medema M.H."/>
            <person name="Devos D.P."/>
            <person name="Kaster A.-K."/>
            <person name="Ovreas L."/>
            <person name="Rohde M."/>
            <person name="Galperin M.Y."/>
            <person name="Jogler C."/>
        </authorList>
    </citation>
    <scope>NUCLEOTIDE SEQUENCE [LARGE SCALE GENOMIC DNA]</scope>
    <source>
        <strain evidence="2 3">Pla123a</strain>
    </source>
</reference>
<protein>
    <submittedName>
        <fullName evidence="2">Uncharacterized protein</fullName>
    </submittedName>
</protein>
<evidence type="ECO:0000313" key="3">
    <source>
        <dbReference type="Proteomes" id="UP000318478"/>
    </source>
</evidence>
<dbReference type="RefSeq" id="WP_146587305.1">
    <property type="nucleotide sequence ID" value="NZ_SJPO01000005.1"/>
</dbReference>
<evidence type="ECO:0000256" key="1">
    <source>
        <dbReference type="SAM" id="MobiDB-lite"/>
    </source>
</evidence>
<feature type="compositionally biased region" description="Basic residues" evidence="1">
    <location>
        <begin position="50"/>
        <end position="59"/>
    </location>
</feature>
<comment type="caution">
    <text evidence="2">The sequence shown here is derived from an EMBL/GenBank/DDBJ whole genome shotgun (WGS) entry which is preliminary data.</text>
</comment>
<name>A0A5C5YQD1_9BACT</name>
<feature type="compositionally biased region" description="Basic and acidic residues" evidence="1">
    <location>
        <begin position="10"/>
        <end position="23"/>
    </location>
</feature>
<accession>A0A5C5YQD1</accession>
<dbReference type="Proteomes" id="UP000318478">
    <property type="component" value="Unassembled WGS sequence"/>
</dbReference>
<gene>
    <name evidence="2" type="ORF">Pla123a_24780</name>
</gene>
<evidence type="ECO:0000313" key="2">
    <source>
        <dbReference type="EMBL" id="TWT77049.1"/>
    </source>
</evidence>
<organism evidence="2 3">
    <name type="scientific">Posidoniimonas polymericola</name>
    <dbReference type="NCBI Taxonomy" id="2528002"/>
    <lineage>
        <taxon>Bacteria</taxon>
        <taxon>Pseudomonadati</taxon>
        <taxon>Planctomycetota</taxon>
        <taxon>Planctomycetia</taxon>
        <taxon>Pirellulales</taxon>
        <taxon>Lacipirellulaceae</taxon>
        <taxon>Posidoniimonas</taxon>
    </lineage>
</organism>
<dbReference type="AlphaFoldDB" id="A0A5C5YQD1"/>
<keyword evidence="3" id="KW-1185">Reference proteome</keyword>
<sequence length="59" mass="6650">MASAGSEAFDEFRDRKGGVERPTRSNAKSTNVDRSRSRGSRKANSSNGIHQRRNKRVSW</sequence>
<dbReference type="EMBL" id="SJPO01000005">
    <property type="protein sequence ID" value="TWT77049.1"/>
    <property type="molecule type" value="Genomic_DNA"/>
</dbReference>